<evidence type="ECO:0000313" key="1">
    <source>
        <dbReference type="EMBL" id="KAJ6221994.1"/>
    </source>
</evidence>
<proteinExistence type="predicted"/>
<reference evidence="1" key="1">
    <citation type="submission" date="2022-12" db="EMBL/GenBank/DDBJ databases">
        <title>Genome assemblies of Blomia tropicalis.</title>
        <authorList>
            <person name="Cui Y."/>
        </authorList>
    </citation>
    <scope>NUCLEOTIDE SEQUENCE</scope>
    <source>
        <tissue evidence="1">Adult mites</tissue>
    </source>
</reference>
<keyword evidence="2" id="KW-1185">Reference proteome</keyword>
<dbReference type="EMBL" id="JAPWDV010000001">
    <property type="protein sequence ID" value="KAJ6221994.1"/>
    <property type="molecule type" value="Genomic_DNA"/>
</dbReference>
<dbReference type="OrthoDB" id="6490435at2759"/>
<name>A0A9Q0RPP2_BLOTA</name>
<accession>A0A9Q0RPP2</accession>
<protein>
    <submittedName>
        <fullName evidence="1">Uncharacterized protein</fullName>
    </submittedName>
</protein>
<organism evidence="1 2">
    <name type="scientific">Blomia tropicalis</name>
    <name type="common">Mite</name>
    <dbReference type="NCBI Taxonomy" id="40697"/>
    <lineage>
        <taxon>Eukaryota</taxon>
        <taxon>Metazoa</taxon>
        <taxon>Ecdysozoa</taxon>
        <taxon>Arthropoda</taxon>
        <taxon>Chelicerata</taxon>
        <taxon>Arachnida</taxon>
        <taxon>Acari</taxon>
        <taxon>Acariformes</taxon>
        <taxon>Sarcoptiformes</taxon>
        <taxon>Astigmata</taxon>
        <taxon>Glycyphagoidea</taxon>
        <taxon>Echimyopodidae</taxon>
        <taxon>Blomia</taxon>
    </lineage>
</organism>
<dbReference type="AlphaFoldDB" id="A0A9Q0RPP2"/>
<dbReference type="Proteomes" id="UP001142055">
    <property type="component" value="Chromosome 1"/>
</dbReference>
<sequence>MANTEGNLEANRIIREFERRAKEAEAKERGLIPTKTNRLIEKFEKKAQGIDEKCGPNGTGPLITNMRKMFEPVEADEGAEDKPAKVICPGSTNKLIERFQEPGQEQPL</sequence>
<gene>
    <name evidence="1" type="ORF">RDWZM_000539</name>
</gene>
<evidence type="ECO:0000313" key="2">
    <source>
        <dbReference type="Proteomes" id="UP001142055"/>
    </source>
</evidence>
<dbReference type="OMA" id="PAKVICP"/>
<comment type="caution">
    <text evidence="1">The sequence shown here is derived from an EMBL/GenBank/DDBJ whole genome shotgun (WGS) entry which is preliminary data.</text>
</comment>